<dbReference type="SUPFAM" id="SSF52313">
    <property type="entry name" value="Ribosomal protein S2"/>
    <property type="match status" value="1"/>
</dbReference>
<evidence type="ECO:0000256" key="28">
    <source>
        <dbReference type="ARBA" id="ARBA00071390"/>
    </source>
</evidence>
<dbReference type="InterPro" id="IPR023591">
    <property type="entry name" value="Ribosomal_uS2_flav_dom_sf"/>
</dbReference>
<evidence type="ECO:0000256" key="21">
    <source>
        <dbReference type="ARBA" id="ARBA00023274"/>
    </source>
</evidence>
<dbReference type="SUPFAM" id="SSF50978">
    <property type="entry name" value="WD40 repeat-like"/>
    <property type="match status" value="1"/>
</dbReference>
<evidence type="ECO:0000256" key="5">
    <source>
        <dbReference type="ARBA" id="ARBA00022448"/>
    </source>
</evidence>
<keyword evidence="12" id="KW-0159">Chromosome partition</keyword>
<dbReference type="VEuPathDB" id="VectorBase:AALB017430"/>
<evidence type="ECO:0000256" key="13">
    <source>
        <dbReference type="ARBA" id="ARBA00022838"/>
    </source>
</evidence>
<dbReference type="Gene3D" id="3.30.70.330">
    <property type="match status" value="3"/>
</dbReference>
<keyword evidence="20" id="KW-0539">Nucleus</keyword>
<keyword evidence="5" id="KW-0813">Transport</keyword>
<dbReference type="AlphaFoldDB" id="A0A182FB46"/>
<evidence type="ECO:0000256" key="16">
    <source>
        <dbReference type="ARBA" id="ARBA00022980"/>
    </source>
</evidence>
<dbReference type="VEuPathDB" id="VectorBase:AALB20_028256"/>
<dbReference type="PROSITE" id="PS50082">
    <property type="entry name" value="WD_REPEATS_2"/>
    <property type="match status" value="1"/>
</dbReference>
<dbReference type="GO" id="GO:0007059">
    <property type="term" value="P:chromosome segregation"/>
    <property type="evidence" value="ECO:0007669"/>
    <property type="project" value="UniProtKB-KW"/>
</dbReference>
<evidence type="ECO:0000259" key="33">
    <source>
        <dbReference type="PROSITE" id="PS50102"/>
    </source>
</evidence>
<dbReference type="PRINTS" id="PR00395">
    <property type="entry name" value="RIBOSOMALS2"/>
</dbReference>
<dbReference type="SMART" id="SM00360">
    <property type="entry name" value="RRM"/>
    <property type="match status" value="3"/>
</dbReference>
<dbReference type="Pfam" id="PF00076">
    <property type="entry name" value="RRM_1"/>
    <property type="match status" value="3"/>
</dbReference>
<dbReference type="GO" id="GO:0005763">
    <property type="term" value="C:mitochondrial small ribosomal subunit"/>
    <property type="evidence" value="ECO:0007669"/>
    <property type="project" value="UniProtKB-ARBA"/>
</dbReference>
<keyword evidence="6" id="KW-0158">Chromosome</keyword>
<feature type="compositionally biased region" description="Basic residues" evidence="32">
    <location>
        <begin position="1073"/>
        <end position="1093"/>
    </location>
</feature>
<dbReference type="PROSITE" id="PS50294">
    <property type="entry name" value="WD_REPEATS_REGION"/>
    <property type="match status" value="1"/>
</dbReference>
<keyword evidence="22" id="KW-0131">Cell cycle</keyword>
<dbReference type="PROSITE" id="PS00962">
    <property type="entry name" value="RIBOSOMAL_S2_1"/>
    <property type="match status" value="1"/>
</dbReference>
<dbReference type="InterPro" id="IPR035979">
    <property type="entry name" value="RBD_domain_sf"/>
</dbReference>
<dbReference type="HAMAP" id="MF_00291_B">
    <property type="entry name" value="Ribosomal_uS2_B"/>
    <property type="match status" value="1"/>
</dbReference>
<keyword evidence="8" id="KW-0132">Cell division</keyword>
<dbReference type="InterPro" id="IPR036322">
    <property type="entry name" value="WD40_repeat_dom_sf"/>
</dbReference>
<evidence type="ECO:0000256" key="15">
    <source>
        <dbReference type="ARBA" id="ARBA00022927"/>
    </source>
</evidence>
<comment type="subcellular location">
    <subcellularLocation>
        <location evidence="3">Chromosome</location>
        <location evidence="3">Centromere</location>
        <location evidence="3">Kinetochore</location>
    </subcellularLocation>
    <subcellularLocation>
        <location evidence="1">Mitochondrion</location>
    </subcellularLocation>
    <subcellularLocation>
        <location evidence="2">Nucleus</location>
        <location evidence="2">Nuclear pore complex</location>
    </subcellularLocation>
</comment>
<dbReference type="InterPro" id="IPR001865">
    <property type="entry name" value="Ribosomal_uS2"/>
</dbReference>
<evidence type="ECO:0000256" key="32">
    <source>
        <dbReference type="SAM" id="MobiDB-lite"/>
    </source>
</evidence>
<dbReference type="GO" id="GO:0005743">
    <property type="term" value="C:mitochondrial inner membrane"/>
    <property type="evidence" value="ECO:0007669"/>
    <property type="project" value="UniProtKB-ARBA"/>
</dbReference>
<feature type="compositionally biased region" description="Acidic residues" evidence="32">
    <location>
        <begin position="637"/>
        <end position="677"/>
    </location>
</feature>
<dbReference type="Gene3D" id="3.40.50.10490">
    <property type="entry name" value="Glucose-6-phosphate isomerase like protein, domain 1"/>
    <property type="match status" value="1"/>
</dbReference>
<dbReference type="VEuPathDB" id="VectorBase:AALB017428"/>
<dbReference type="VEuPathDB" id="VectorBase:AALB20_028184"/>
<keyword evidence="16" id="KW-0689">Ribosomal protein</keyword>
<keyword evidence="35" id="KW-1185">Reference proteome</keyword>
<evidence type="ECO:0000256" key="20">
    <source>
        <dbReference type="ARBA" id="ARBA00023242"/>
    </source>
</evidence>
<evidence type="ECO:0000256" key="10">
    <source>
        <dbReference type="ARBA" id="ARBA00022776"/>
    </source>
</evidence>
<evidence type="ECO:0000256" key="12">
    <source>
        <dbReference type="ARBA" id="ARBA00022829"/>
    </source>
</evidence>
<dbReference type="Gene3D" id="2.130.10.10">
    <property type="entry name" value="YVTN repeat-like/Quinoprotein amine dehydrogenase"/>
    <property type="match status" value="1"/>
</dbReference>
<dbReference type="EnsemblMetazoa" id="AALB003726-RA">
    <property type="protein sequence ID" value="AALB003726-PA"/>
    <property type="gene ID" value="AALB003726"/>
</dbReference>
<dbReference type="Proteomes" id="UP000069272">
    <property type="component" value="Chromosome 3R"/>
</dbReference>
<evidence type="ECO:0000256" key="27">
    <source>
        <dbReference type="ARBA" id="ARBA00068271"/>
    </source>
</evidence>
<comment type="function">
    <text evidence="25">Required for mitoribosome formation and stability, and mitochondrial translation.</text>
</comment>
<sequence length="1136" mass="129827">MDGKGSPPTHLISFAEQIITFELSPYEWSQNLVCIALLDKLVLGSARFTEENKAECFEWHQLKEIHHSSRSHCVAFAPETSLAVIPKVVVIATAGSDYKVRVFSSDLEEQDTVQLLEGHDSYVNHVSWDPDGEFLASCSDDNTCVLWKCKEGYAQGPSFFFGSSVLAAKWHPEEPGHLLIAEKSGVIHLYKVHLKTAMLSVESDINPLSYVDWSLRNSAYITALARGNMFVWDLKNSSWPVENKPLHDECGNVVKFAPHSENIVATIGRPKATLKVMHIKNKMPQIEAKLMLYGGLCWHYQLPYVVAASDRKLSPDLLSHPDYFGVHKLFTMEDLFKARVHLGHKEGTLNDNMKGYLYGSRLGHCVIDLDKTADHLRRALNIVAHIAYRDGIILFFNRNALNAHQVEKTAMECGEYAHTRYWRGGVFTNAKVQFGAVTRLPDLCIFLNTMNNVLDMHTAVRDAAKMNIPTVGIVDTNCNPNLITYPVPGNDDTPSDEEKIEERRRPGTRKGLNSNANGDGPGNYSKNEIRKRSRTFIHRQFRIIVRNLSYKITEKKLRSEFERFGALEEVNILKRPDGRLVGCAFLQFSSKEESDQAIREMDSEVFMGRKIKVSYALDKSTFQRVKQENAPKKEELKEEQEDNSAANEEDIEIKDETSDDEDEDEDEEETGTEEDDKLELAMKPVAGSGKLAIKQEKKHNEIEEGRTVFVKNLPFDVGVEELKELMSQFGIVEQVLINREPISGHSKGSAFVIFRLKDSAQISCRQSLKLQVHDQFIEILEALRKKDIKDREKARLERQAKDSRNLYLLKEGIIMAGSPAAKGVSKGDMAQRLRLEQRNNEMLKNYNRFVSRERLTIHNLPDNFANDDLRKMVLKCTSHKPNECRVMRDTRPSFGNPSGKSRGYGFISFKRHEEALEVLRKLNNNPSVFGRNHRPIVSFSIEDRKVHKIKQQRLEKSRLNNPTYLKKMEEQRKKKQQKLLTKKENKRMAMEKLAVAPSAVLQKLTTTKATGGGAVSDASGPRKKERKRDVEQLVTSFTGELSKKGKVGIRSNRKIHHQADAHMQRIKEERKEQKKKRTKQEHDRNRKLKVSRKVKPKINVAELKKEDTYFKETVSKYKDLISNATNRTARGQWYNE</sequence>
<dbReference type="InterPro" id="IPR001680">
    <property type="entry name" value="WD40_rpt"/>
</dbReference>
<evidence type="ECO:0000256" key="11">
    <source>
        <dbReference type="ARBA" id="ARBA00022816"/>
    </source>
</evidence>
<evidence type="ECO:0000256" key="6">
    <source>
        <dbReference type="ARBA" id="ARBA00022454"/>
    </source>
</evidence>
<dbReference type="STRING" id="7167.A0A182FB46"/>
<accession>A0A182FB46</accession>
<dbReference type="GO" id="GO:0005643">
    <property type="term" value="C:nuclear pore"/>
    <property type="evidence" value="ECO:0007669"/>
    <property type="project" value="UniProtKB-SubCell"/>
</dbReference>
<dbReference type="SUPFAM" id="SSF54928">
    <property type="entry name" value="RNA-binding domain, RBD"/>
    <property type="match status" value="2"/>
</dbReference>
<organism evidence="34 35">
    <name type="scientific">Anopheles albimanus</name>
    <name type="common">New world malaria mosquito</name>
    <dbReference type="NCBI Taxonomy" id="7167"/>
    <lineage>
        <taxon>Eukaryota</taxon>
        <taxon>Metazoa</taxon>
        <taxon>Ecdysozoa</taxon>
        <taxon>Arthropoda</taxon>
        <taxon>Hexapoda</taxon>
        <taxon>Insecta</taxon>
        <taxon>Pterygota</taxon>
        <taxon>Neoptera</taxon>
        <taxon>Endopterygota</taxon>
        <taxon>Diptera</taxon>
        <taxon>Nematocera</taxon>
        <taxon>Culicoidea</taxon>
        <taxon>Culicidae</taxon>
        <taxon>Anophelinae</taxon>
        <taxon>Anopheles</taxon>
    </lineage>
</organism>
<dbReference type="PROSITE" id="PS50102">
    <property type="entry name" value="RRM"/>
    <property type="match status" value="3"/>
</dbReference>
<dbReference type="CDD" id="cd12416">
    <property type="entry name" value="RRM4_RBM28_like"/>
    <property type="match status" value="1"/>
</dbReference>
<protein>
    <recommendedName>
        <fullName evidence="27">Nucleoporin Nup37</fullName>
    </recommendedName>
    <alternativeName>
        <fullName evidence="30">28S ribosomal protein S2, mitochondrial</fullName>
    </alternativeName>
    <alternativeName>
        <fullName evidence="29">Nup107-160 subcomplex subunit Nup37</fullName>
    </alternativeName>
    <alternativeName>
        <fullName evidence="28">Small ribosomal subunit protein uS2m</fullName>
    </alternativeName>
</protein>
<keyword evidence="11" id="KW-0509">mRNA transport</keyword>
<reference evidence="34" key="2">
    <citation type="submission" date="2022-08" db="UniProtKB">
        <authorList>
            <consortium name="EnsemblMetazoa"/>
        </authorList>
    </citation>
    <scope>IDENTIFICATION</scope>
    <source>
        <strain evidence="34">STECLA/ALBI9_A</strain>
    </source>
</reference>
<evidence type="ECO:0000256" key="4">
    <source>
        <dbReference type="ARBA" id="ARBA00006242"/>
    </source>
</evidence>
<dbReference type="GO" id="GO:0006412">
    <property type="term" value="P:translation"/>
    <property type="evidence" value="ECO:0007669"/>
    <property type="project" value="InterPro"/>
</dbReference>
<dbReference type="InterPro" id="IPR015943">
    <property type="entry name" value="WD40/YVTN_repeat-like_dom_sf"/>
</dbReference>
<comment type="subunit">
    <text evidence="26">Component of the Nup107-160 subcomplex of the nuclear pore complex (NPC). The Nup107-160 subcomplex includes NUP160, NUP133, NUP107, NUP98, NUP85, NUP43, NUP37, SEH1 and SEC13.</text>
</comment>
<dbReference type="PANTHER" id="PTHR48039">
    <property type="entry name" value="RNA-BINDING MOTIF PROTEIN 14B"/>
    <property type="match status" value="1"/>
</dbReference>
<keyword evidence="19" id="KW-0906">Nuclear pore complex</keyword>
<comment type="similarity">
    <text evidence="4">Belongs to the universal ribosomal protein uS2 family.</text>
</comment>
<evidence type="ECO:0000313" key="34">
    <source>
        <dbReference type="EnsemblMetazoa" id="AALB003726-PA"/>
    </source>
</evidence>
<dbReference type="InterPro" id="IPR012677">
    <property type="entry name" value="Nucleotide-bd_a/b_plait_sf"/>
</dbReference>
<feature type="region of interest" description="Disordered" evidence="32">
    <location>
        <begin position="485"/>
        <end position="529"/>
    </location>
</feature>
<keyword evidence="10" id="KW-0498">Mitosis</keyword>
<feature type="region of interest" description="Disordered" evidence="32">
    <location>
        <begin position="1007"/>
        <end position="1030"/>
    </location>
</feature>
<feature type="domain" description="RRM" evidence="33">
    <location>
        <begin position="853"/>
        <end position="942"/>
    </location>
</feature>
<keyword evidence="18" id="KW-0496">Mitochondrion</keyword>
<feature type="region of interest" description="Disordered" evidence="32">
    <location>
        <begin position="626"/>
        <end position="681"/>
    </location>
</feature>
<dbReference type="GO" id="GO:0015031">
    <property type="term" value="P:protein transport"/>
    <property type="evidence" value="ECO:0007669"/>
    <property type="project" value="UniProtKB-KW"/>
</dbReference>
<feature type="compositionally biased region" description="Basic and acidic residues" evidence="32">
    <location>
        <begin position="496"/>
        <end position="505"/>
    </location>
</feature>
<dbReference type="InterPro" id="IPR000504">
    <property type="entry name" value="RRM_dom"/>
</dbReference>
<dbReference type="FunFam" id="2.130.10.10:FF:000168">
    <property type="entry name" value="Nucleoporin Nup37"/>
    <property type="match status" value="1"/>
</dbReference>
<evidence type="ECO:0000256" key="31">
    <source>
        <dbReference type="SAM" id="Coils"/>
    </source>
</evidence>
<feature type="region of interest" description="Disordered" evidence="32">
    <location>
        <begin position="1050"/>
        <end position="1093"/>
    </location>
</feature>
<evidence type="ECO:0000256" key="3">
    <source>
        <dbReference type="ARBA" id="ARBA00004629"/>
    </source>
</evidence>
<reference evidence="34 35" key="1">
    <citation type="journal article" date="2017" name="G3 (Bethesda)">
        <title>The Physical Genome Mapping of Anopheles albimanus Corrected Scaffold Misassemblies and Identified Interarm Rearrangements in Genus Anopheles.</title>
        <authorList>
            <person name="Artemov G.N."/>
            <person name="Peery A.N."/>
            <person name="Jiang X."/>
            <person name="Tu Z."/>
            <person name="Stegniy V.N."/>
            <person name="Sharakhova M.V."/>
            <person name="Sharakhov I.V."/>
        </authorList>
    </citation>
    <scope>NUCLEOTIDE SEQUENCE [LARGE SCALE GENOMIC DNA]</scope>
    <source>
        <strain evidence="34 35">ALBI9_A</strain>
    </source>
</reference>
<evidence type="ECO:0000256" key="8">
    <source>
        <dbReference type="ARBA" id="ARBA00022618"/>
    </source>
</evidence>
<evidence type="ECO:0000256" key="23">
    <source>
        <dbReference type="ARBA" id="ARBA00023328"/>
    </source>
</evidence>
<keyword evidence="23" id="KW-0137">Centromere</keyword>
<dbReference type="SMART" id="SM00320">
    <property type="entry name" value="WD40"/>
    <property type="match status" value="3"/>
</dbReference>
<keyword evidence="31" id="KW-0175">Coiled coil</keyword>
<dbReference type="GO" id="GO:0051028">
    <property type="term" value="P:mRNA transport"/>
    <property type="evidence" value="ECO:0007669"/>
    <property type="project" value="UniProtKB-KW"/>
</dbReference>
<evidence type="ECO:0000256" key="29">
    <source>
        <dbReference type="ARBA" id="ARBA00076652"/>
    </source>
</evidence>
<dbReference type="FunFam" id="3.40.50.10490:FF:000026">
    <property type="entry name" value="28S ribosomal protein S2, mitochondrial"/>
    <property type="match status" value="1"/>
</dbReference>
<evidence type="ECO:0000256" key="9">
    <source>
        <dbReference type="ARBA" id="ARBA00022737"/>
    </source>
</evidence>
<evidence type="ECO:0000256" key="17">
    <source>
        <dbReference type="ARBA" id="ARBA00023010"/>
    </source>
</evidence>
<keyword evidence="7" id="KW-0853">WD repeat</keyword>
<evidence type="ECO:0000256" key="18">
    <source>
        <dbReference type="ARBA" id="ARBA00023128"/>
    </source>
</evidence>
<dbReference type="GO" id="GO:0005730">
    <property type="term" value="C:nucleolus"/>
    <property type="evidence" value="ECO:0007669"/>
    <property type="project" value="TreeGrafter"/>
</dbReference>
<feature type="compositionally biased region" description="Basic and acidic residues" evidence="32">
    <location>
        <begin position="1057"/>
        <end position="1072"/>
    </location>
</feature>
<dbReference type="PANTHER" id="PTHR48039:SF5">
    <property type="entry name" value="RNA-BINDING PROTEIN 28"/>
    <property type="match status" value="1"/>
</dbReference>
<keyword evidence="14" id="KW-0694">RNA-binding</keyword>
<evidence type="ECO:0000256" key="24">
    <source>
        <dbReference type="ARBA" id="ARBA00053706"/>
    </source>
</evidence>
<evidence type="ECO:0000256" key="7">
    <source>
        <dbReference type="ARBA" id="ARBA00022574"/>
    </source>
</evidence>
<evidence type="ECO:0000256" key="30">
    <source>
        <dbReference type="ARBA" id="ARBA00083109"/>
    </source>
</evidence>
<proteinExistence type="inferred from homology"/>
<keyword evidence="15" id="KW-0653">Protein transport</keyword>
<dbReference type="Pfam" id="PF00318">
    <property type="entry name" value="Ribosomal_S2"/>
    <property type="match status" value="2"/>
</dbReference>
<evidence type="ECO:0000313" key="35">
    <source>
        <dbReference type="Proteomes" id="UP000069272"/>
    </source>
</evidence>
<evidence type="ECO:0000256" key="1">
    <source>
        <dbReference type="ARBA" id="ARBA00004173"/>
    </source>
</evidence>
<dbReference type="CDD" id="cd01425">
    <property type="entry name" value="RPS2"/>
    <property type="match status" value="1"/>
</dbReference>
<keyword evidence="17" id="KW-0811">Translocation</keyword>
<dbReference type="Pfam" id="PF00400">
    <property type="entry name" value="WD40"/>
    <property type="match status" value="1"/>
</dbReference>
<comment type="function">
    <text evidence="24">Component of the Nup107-160 subcomplex of the nuclear pore complex (NPC). The Nup107-160 subcomplex is required for the assembly of a functional NPC. The Nup107-160 subcomplex is also required for normal kinetochore microtubule attachment, mitotic progression and chromosome segregation.</text>
</comment>
<evidence type="ECO:0000256" key="2">
    <source>
        <dbReference type="ARBA" id="ARBA00004567"/>
    </source>
</evidence>
<dbReference type="GO" id="GO:0000776">
    <property type="term" value="C:kinetochore"/>
    <property type="evidence" value="ECO:0007669"/>
    <property type="project" value="UniProtKB-KW"/>
</dbReference>
<dbReference type="InterPro" id="IPR051945">
    <property type="entry name" value="RRM_MRD1_RNA_proc_ribogen"/>
</dbReference>
<keyword evidence="9" id="KW-0677">Repeat</keyword>
<feature type="coiled-coil region" evidence="31">
    <location>
        <begin position="779"/>
        <end position="806"/>
    </location>
</feature>
<dbReference type="GO" id="GO:0003735">
    <property type="term" value="F:structural constituent of ribosome"/>
    <property type="evidence" value="ECO:0007669"/>
    <property type="project" value="InterPro"/>
</dbReference>
<evidence type="ECO:0000256" key="14">
    <source>
        <dbReference type="ARBA" id="ARBA00022884"/>
    </source>
</evidence>
<dbReference type="GO" id="GO:0003729">
    <property type="term" value="F:mRNA binding"/>
    <property type="evidence" value="ECO:0007669"/>
    <property type="project" value="TreeGrafter"/>
</dbReference>
<dbReference type="InterPro" id="IPR005706">
    <property type="entry name" value="Ribosomal_uS2_bac/mit/plastid"/>
</dbReference>
<feature type="compositionally biased region" description="Basic and acidic residues" evidence="32">
    <location>
        <begin position="626"/>
        <end position="636"/>
    </location>
</feature>
<dbReference type="FunFam" id="3.30.70.330:FF:000182">
    <property type="entry name" value="RNA-binding motif protein 28"/>
    <property type="match status" value="1"/>
</dbReference>
<keyword evidence="21" id="KW-0687">Ribonucleoprotein</keyword>
<evidence type="ECO:0000256" key="19">
    <source>
        <dbReference type="ARBA" id="ARBA00023132"/>
    </source>
</evidence>
<name>A0A182FB46_ANOAL</name>
<evidence type="ECO:0000256" key="26">
    <source>
        <dbReference type="ARBA" id="ARBA00062724"/>
    </source>
</evidence>
<keyword evidence="13" id="KW-0995">Kinetochore</keyword>
<feature type="domain" description="RRM" evidence="33">
    <location>
        <begin position="541"/>
        <end position="618"/>
    </location>
</feature>
<dbReference type="GO" id="GO:0051301">
    <property type="term" value="P:cell division"/>
    <property type="evidence" value="ECO:0007669"/>
    <property type="project" value="UniProtKB-KW"/>
</dbReference>
<evidence type="ECO:0000256" key="22">
    <source>
        <dbReference type="ARBA" id="ARBA00023306"/>
    </source>
</evidence>
<evidence type="ECO:0000256" key="25">
    <source>
        <dbReference type="ARBA" id="ARBA00059792"/>
    </source>
</evidence>
<feature type="domain" description="RRM" evidence="33">
    <location>
        <begin position="706"/>
        <end position="801"/>
    </location>
</feature>
<dbReference type="InterPro" id="IPR018130">
    <property type="entry name" value="Ribosomal_uS2_CS"/>
</dbReference>